<dbReference type="GO" id="GO:0015095">
    <property type="term" value="F:magnesium ion transmembrane transporter activity"/>
    <property type="evidence" value="ECO:0007669"/>
    <property type="project" value="InterPro"/>
</dbReference>
<dbReference type="GO" id="GO:0016020">
    <property type="term" value="C:membrane"/>
    <property type="evidence" value="ECO:0007669"/>
    <property type="project" value="InterPro"/>
</dbReference>
<dbReference type="EMBL" id="JNSK01000009">
    <property type="protein sequence ID" value="KGA19724.1"/>
    <property type="molecule type" value="Genomic_DNA"/>
</dbReference>
<dbReference type="InterPro" id="IPR006669">
    <property type="entry name" value="MgtE_transporter"/>
</dbReference>
<dbReference type="Pfam" id="PF00571">
    <property type="entry name" value="CBS"/>
    <property type="match status" value="1"/>
</dbReference>
<dbReference type="SMART" id="SM00116">
    <property type="entry name" value="CBS"/>
    <property type="match status" value="1"/>
</dbReference>
<evidence type="ECO:0000259" key="1">
    <source>
        <dbReference type="PROSITE" id="PS51371"/>
    </source>
</evidence>
<feature type="domain" description="CBS" evidence="1">
    <location>
        <begin position="352"/>
        <end position="412"/>
    </location>
</feature>
<dbReference type="Pfam" id="PF03448">
    <property type="entry name" value="MgtE_N"/>
    <property type="match status" value="1"/>
</dbReference>
<name>A0A094QC33_9ZZZZ</name>
<dbReference type="Gene3D" id="3.10.580.10">
    <property type="entry name" value="CBS-domain"/>
    <property type="match status" value="1"/>
</dbReference>
<dbReference type="SUPFAM" id="SSF158791">
    <property type="entry name" value="MgtE N-terminal domain-like"/>
    <property type="match status" value="1"/>
</dbReference>
<dbReference type="SUPFAM" id="SSF50346">
    <property type="entry name" value="PRC-barrel domain"/>
    <property type="match status" value="1"/>
</dbReference>
<dbReference type="InterPro" id="IPR000644">
    <property type="entry name" value="CBS_dom"/>
</dbReference>
<protein>
    <recommendedName>
        <fullName evidence="1">CBS domain-containing protein</fullName>
    </recommendedName>
</protein>
<sequence>MSGNLINRVFLARLAGTAVFDPNGDPVGKVRDALATLRANNQPPRILGLIVEVPLRRRVFVPITRVNSIESGTVVITGLLNMRRFEARTGEVLVLGDMLDRSISLLETGEKVVVEDMGMEQNRSGDWLITRVHIMRRGTGLRRKGATSTVAWEEVSGFAVAEHNQGVANLLSTLSTLRAADLASVMHDLAPKRRVEIARALNDERLADVLEEMDEAERVELLAELEGERAADVLGEMDPDDAADLLREVGQERAQALLDLMEPEDAEDVRRLMNYEDYTAGGMMTTEPIVMTADNTVAEALATVRRSEISPALASQVFICRAPLETPTGRFIGIAHYQRLLREAPSTLLGSMVDTDTQGLNPQASLNEVSSYLASYNLLSVPVVDSNERLLGAVTVDDVLDHLLPENWRHDHRDMSKTVDVLEHEHLLDAQESEGK</sequence>
<dbReference type="CDD" id="cd04606">
    <property type="entry name" value="CBS_pair_Mg_transporter"/>
    <property type="match status" value="1"/>
</dbReference>
<evidence type="ECO:0000313" key="2">
    <source>
        <dbReference type="EMBL" id="KGA19724.1"/>
    </source>
</evidence>
<dbReference type="SUPFAM" id="SSF54631">
    <property type="entry name" value="CBS-domain pair"/>
    <property type="match status" value="1"/>
</dbReference>
<dbReference type="InterPro" id="IPR046342">
    <property type="entry name" value="CBS_dom_sf"/>
</dbReference>
<dbReference type="SMART" id="SM00924">
    <property type="entry name" value="MgtE_N"/>
    <property type="match status" value="1"/>
</dbReference>
<dbReference type="PANTHER" id="PTHR43773:SF1">
    <property type="entry name" value="MAGNESIUM TRANSPORTER MGTE"/>
    <property type="match status" value="1"/>
</dbReference>
<gene>
    <name evidence="2" type="ORF">GM50_4415</name>
</gene>
<comment type="caution">
    <text evidence="2">The sequence shown here is derived from an EMBL/GenBank/DDBJ whole genome shotgun (WGS) entry which is preliminary data.</text>
</comment>
<dbReference type="Pfam" id="PF26205">
    <property type="entry name" value="SH3_actinomycetes"/>
    <property type="match status" value="1"/>
</dbReference>
<proteinExistence type="predicted"/>
<dbReference type="Gene3D" id="1.25.60.10">
    <property type="entry name" value="MgtE N-terminal domain-like"/>
    <property type="match status" value="1"/>
</dbReference>
<dbReference type="InterPro" id="IPR006668">
    <property type="entry name" value="Mg_transptr_MgtE_intracell_dom"/>
</dbReference>
<organism evidence="2">
    <name type="scientific">freshwater metagenome</name>
    <dbReference type="NCBI Taxonomy" id="449393"/>
    <lineage>
        <taxon>unclassified sequences</taxon>
        <taxon>metagenomes</taxon>
        <taxon>ecological metagenomes</taxon>
    </lineage>
</organism>
<reference evidence="2" key="1">
    <citation type="submission" date="2014-05" db="EMBL/GenBank/DDBJ databases">
        <title>Key roles for freshwater Actinobacteria revealed by deep metagenomic sequencing.</title>
        <authorList>
            <person name="Ghai R."/>
            <person name="Mizuno C.M."/>
            <person name="Picazo A."/>
            <person name="Camacho A."/>
            <person name="Rodriguez-Valera F."/>
        </authorList>
    </citation>
    <scope>NUCLEOTIDE SEQUENCE</scope>
</reference>
<dbReference type="AlphaFoldDB" id="A0A094QC33"/>
<dbReference type="PANTHER" id="PTHR43773">
    <property type="entry name" value="MAGNESIUM TRANSPORTER MGTE"/>
    <property type="match status" value="1"/>
</dbReference>
<accession>A0A094QC33</accession>
<dbReference type="PROSITE" id="PS51371">
    <property type="entry name" value="CBS"/>
    <property type="match status" value="1"/>
</dbReference>
<dbReference type="InterPro" id="IPR011033">
    <property type="entry name" value="PRC_barrel-like_sf"/>
</dbReference>
<dbReference type="InterPro" id="IPR058838">
    <property type="entry name" value="SH3_actinomycetes"/>
</dbReference>
<dbReference type="InterPro" id="IPR038076">
    <property type="entry name" value="MgtE_N_sf"/>
</dbReference>